<protein>
    <submittedName>
        <fullName evidence="1">Uncharacterized protein</fullName>
    </submittedName>
</protein>
<name>A0A328TJT8_9GAMM</name>
<evidence type="ECO:0000313" key="2">
    <source>
        <dbReference type="Proteomes" id="UP000244334"/>
    </source>
</evidence>
<dbReference type="EMBL" id="LJAM02000692">
    <property type="protein sequence ID" value="RAP69572.1"/>
    <property type="molecule type" value="Genomic_DNA"/>
</dbReference>
<dbReference type="Proteomes" id="UP000244334">
    <property type="component" value="Unassembled WGS sequence"/>
</dbReference>
<accession>A0A328TJT8</accession>
<keyword evidence="2" id="KW-1185">Reference proteome</keyword>
<reference evidence="1" key="1">
    <citation type="submission" date="2018-04" db="EMBL/GenBank/DDBJ databases">
        <title>Genomes of the Obligate Erwinia dacicola and Facultative Enterobacter sp. OLF Endosymbionts of the Olive Fruit fly, Bactrocera oleae.</title>
        <authorList>
            <person name="Estes A.M."/>
            <person name="Hearn D.J."/>
            <person name="Agarwal S."/>
            <person name="Pierson E.A."/>
            <person name="Dunning-Hotopp J.C."/>
        </authorList>
    </citation>
    <scope>NUCLEOTIDE SEQUENCE [LARGE SCALE GENOMIC DNA]</scope>
    <source>
        <strain evidence="1">Oroville</strain>
    </source>
</reference>
<organism evidence="1 2">
    <name type="scientific">Candidatus Erwinia dacicola</name>
    <dbReference type="NCBI Taxonomy" id="252393"/>
    <lineage>
        <taxon>Bacteria</taxon>
        <taxon>Pseudomonadati</taxon>
        <taxon>Pseudomonadota</taxon>
        <taxon>Gammaproteobacteria</taxon>
        <taxon>Enterobacterales</taxon>
        <taxon>Erwiniaceae</taxon>
        <taxon>Erwinia</taxon>
    </lineage>
</organism>
<gene>
    <name evidence="1" type="ORF">ACZ87_03637</name>
</gene>
<dbReference type="AlphaFoldDB" id="A0A328TJT8"/>
<evidence type="ECO:0000313" key="1">
    <source>
        <dbReference type="EMBL" id="RAP69572.1"/>
    </source>
</evidence>
<comment type="caution">
    <text evidence="1">The sequence shown here is derived from an EMBL/GenBank/DDBJ whole genome shotgun (WGS) entry which is preliminary data.</text>
</comment>
<proteinExistence type="predicted"/>
<sequence>MTEYEKSGYWIVGNIYSKLENGKKYSEKELRKIIKSGEVM</sequence>